<dbReference type="EMBL" id="JBGFUD010007040">
    <property type="protein sequence ID" value="MFH4981352.1"/>
    <property type="molecule type" value="Genomic_DNA"/>
</dbReference>
<name>A0ABD6EXN2_9BILA</name>
<dbReference type="Proteomes" id="UP001608902">
    <property type="component" value="Unassembled WGS sequence"/>
</dbReference>
<sequence>MAGTHYSVGLVDADYASKAQSMVYLIPTEDNTDVTIRAIYEGSEDQFNVQSLQVREGSKLYMFGVRKKTTLFVDSSKPILLSVGVQSVEYGEHSVDYGSFMPTPLPNLSKAGPSDCGVSSEDDTLRFADLQGQWNFMITPYNPSCESFNVMLHTSNGNTQIKEVNTSSLQYPIGLDDKASHHYVGIKQPIGSSVHVASLCRYATTGIFDNGFFLDNVPTISQWVTGTVMFTTMLEKESVVAHR</sequence>
<accession>A0ABD6EXN2</accession>
<reference evidence="1 2" key="1">
    <citation type="submission" date="2024-08" db="EMBL/GenBank/DDBJ databases">
        <title>Gnathostoma spinigerum genome.</title>
        <authorList>
            <person name="Gonzalez-Bertolin B."/>
            <person name="Monzon S."/>
            <person name="Zaballos A."/>
            <person name="Jimenez P."/>
            <person name="Dekumyoy P."/>
            <person name="Varona S."/>
            <person name="Cuesta I."/>
            <person name="Sumanam S."/>
            <person name="Adisakwattana P."/>
            <person name="Gasser R.B."/>
            <person name="Hernandez-Gonzalez A."/>
            <person name="Young N.D."/>
            <person name="Perteguer M.J."/>
        </authorList>
    </citation>
    <scope>NUCLEOTIDE SEQUENCE [LARGE SCALE GENOMIC DNA]</scope>
    <source>
        <strain evidence="1">AL3</strain>
        <tissue evidence="1">Liver</tissue>
    </source>
</reference>
<protein>
    <recommendedName>
        <fullName evidence="3">IgGFc-binding protein N-terminal domain-containing protein</fullName>
    </recommendedName>
</protein>
<evidence type="ECO:0008006" key="3">
    <source>
        <dbReference type="Google" id="ProtNLM"/>
    </source>
</evidence>
<dbReference type="AlphaFoldDB" id="A0ABD6EXN2"/>
<evidence type="ECO:0000313" key="2">
    <source>
        <dbReference type="Proteomes" id="UP001608902"/>
    </source>
</evidence>
<proteinExistence type="predicted"/>
<keyword evidence="2" id="KW-1185">Reference proteome</keyword>
<comment type="caution">
    <text evidence="1">The sequence shown here is derived from an EMBL/GenBank/DDBJ whole genome shotgun (WGS) entry which is preliminary data.</text>
</comment>
<gene>
    <name evidence="1" type="ORF">AB6A40_008061</name>
</gene>
<organism evidence="1 2">
    <name type="scientific">Gnathostoma spinigerum</name>
    <dbReference type="NCBI Taxonomy" id="75299"/>
    <lineage>
        <taxon>Eukaryota</taxon>
        <taxon>Metazoa</taxon>
        <taxon>Ecdysozoa</taxon>
        <taxon>Nematoda</taxon>
        <taxon>Chromadorea</taxon>
        <taxon>Rhabditida</taxon>
        <taxon>Spirurina</taxon>
        <taxon>Gnathostomatomorpha</taxon>
        <taxon>Gnathostomatoidea</taxon>
        <taxon>Gnathostomatidae</taxon>
        <taxon>Gnathostoma</taxon>
    </lineage>
</organism>
<evidence type="ECO:0000313" key="1">
    <source>
        <dbReference type="EMBL" id="MFH4981352.1"/>
    </source>
</evidence>